<proteinExistence type="predicted"/>
<dbReference type="EMBL" id="JAMD01000011">
    <property type="protein sequence ID" value="KEJ94699.1"/>
    <property type="molecule type" value="Genomic_DNA"/>
</dbReference>
<sequence>MLIEGKEKLLARCAIFLTVLVYALDGLTQNMPIKRVRIVDAWSIMLTLSDIKGKSTKLCDLIEKTVCEIAQLLVVFDVPYCIKRRTFLFPN</sequence>
<reference evidence="1 2" key="1">
    <citation type="submission" date="2014-01" db="EMBL/GenBank/DDBJ databases">
        <title>Sulfitobacter sp. H3 (MCCC 1A00686) Genome Sequencing.</title>
        <authorList>
            <person name="Lai Q."/>
            <person name="Hong Z."/>
        </authorList>
    </citation>
    <scope>NUCLEOTIDE SEQUENCE [LARGE SCALE GENOMIC DNA]</scope>
    <source>
        <strain evidence="1 2">H3</strain>
    </source>
</reference>
<evidence type="ECO:0000313" key="2">
    <source>
        <dbReference type="Proteomes" id="UP000027746"/>
    </source>
</evidence>
<organism evidence="1 2">
    <name type="scientific">Pseudosulfitobacter pseudonitzschiae</name>
    <dbReference type="NCBI Taxonomy" id="1402135"/>
    <lineage>
        <taxon>Bacteria</taxon>
        <taxon>Pseudomonadati</taxon>
        <taxon>Pseudomonadota</taxon>
        <taxon>Alphaproteobacteria</taxon>
        <taxon>Rhodobacterales</taxon>
        <taxon>Roseobacteraceae</taxon>
        <taxon>Pseudosulfitobacter</taxon>
    </lineage>
</organism>
<dbReference type="AlphaFoldDB" id="A0A073IY87"/>
<gene>
    <name evidence="1" type="ORF">SUH3_05675</name>
</gene>
<name>A0A073IY87_9RHOB</name>
<dbReference type="Proteomes" id="UP000027746">
    <property type="component" value="Unassembled WGS sequence"/>
</dbReference>
<comment type="caution">
    <text evidence="1">The sequence shown here is derived from an EMBL/GenBank/DDBJ whole genome shotgun (WGS) entry which is preliminary data.</text>
</comment>
<keyword evidence="2" id="KW-1185">Reference proteome</keyword>
<accession>A0A073IY87</accession>
<evidence type="ECO:0000313" key="1">
    <source>
        <dbReference type="EMBL" id="KEJ94699.1"/>
    </source>
</evidence>
<protein>
    <submittedName>
        <fullName evidence="1">Uncharacterized protein</fullName>
    </submittedName>
</protein>